<name>A0A9W7GAD7_9STRA</name>
<comment type="caution">
    <text evidence="1">The sequence shown here is derived from an EMBL/GenBank/DDBJ whole genome shotgun (WGS) entry which is preliminary data.</text>
</comment>
<dbReference type="AlphaFoldDB" id="A0A9W7GAD7"/>
<dbReference type="EMBL" id="BRYA01000079">
    <property type="protein sequence ID" value="GMI37998.1"/>
    <property type="molecule type" value="Genomic_DNA"/>
</dbReference>
<accession>A0A9W7GAD7</accession>
<reference evidence="2" key="1">
    <citation type="journal article" date="2023" name="Commun. Biol.">
        <title>Genome analysis of Parmales, the sister group of diatoms, reveals the evolutionary specialization of diatoms from phago-mixotrophs to photoautotrophs.</title>
        <authorList>
            <person name="Ban H."/>
            <person name="Sato S."/>
            <person name="Yoshikawa S."/>
            <person name="Yamada K."/>
            <person name="Nakamura Y."/>
            <person name="Ichinomiya M."/>
            <person name="Sato N."/>
            <person name="Blanc-Mathieu R."/>
            <person name="Endo H."/>
            <person name="Kuwata A."/>
            <person name="Ogata H."/>
        </authorList>
    </citation>
    <scope>NUCLEOTIDE SEQUENCE [LARGE SCALE GENOMIC DNA]</scope>
</reference>
<dbReference type="Proteomes" id="UP001165065">
    <property type="component" value="Unassembled WGS sequence"/>
</dbReference>
<evidence type="ECO:0000313" key="2">
    <source>
        <dbReference type="Proteomes" id="UP001165065"/>
    </source>
</evidence>
<organism evidence="1 2">
    <name type="scientific">Triparma columacea</name>
    <dbReference type="NCBI Taxonomy" id="722753"/>
    <lineage>
        <taxon>Eukaryota</taxon>
        <taxon>Sar</taxon>
        <taxon>Stramenopiles</taxon>
        <taxon>Ochrophyta</taxon>
        <taxon>Bolidophyceae</taxon>
        <taxon>Parmales</taxon>
        <taxon>Triparmaceae</taxon>
        <taxon>Triparma</taxon>
    </lineage>
</organism>
<proteinExistence type="predicted"/>
<keyword evidence="2" id="KW-1185">Reference proteome</keyword>
<evidence type="ECO:0000313" key="1">
    <source>
        <dbReference type="EMBL" id="GMI37998.1"/>
    </source>
</evidence>
<protein>
    <submittedName>
        <fullName evidence="1">Uncharacterized protein</fullName>
    </submittedName>
</protein>
<gene>
    <name evidence="1" type="ORF">TrCOL_g1542</name>
</gene>
<sequence>MFPAAYRLNSLKGDPSPFVRRFLWQFYQLLPPHIKDASSHPPTRILPPQIYVPLFNFILLNVQVRWCCLQQTHFGSCYINWRFTSTSVTDYVDLDHQKISTLAFFPIASIDPESVLNWLENLSVERAVLKHFRVGSFLHSKFLGGKRERDRIRVVPISRVTNVKTMDLDRFFIVVLRKYYSFRKVPIFTPSGLVTRRGRDLAGYDYEVLQKEGEFYKRAKKAVNRLRGELEKKDRNRSVLMC</sequence>